<dbReference type="eggNOG" id="COG2067">
    <property type="taxonomic scope" value="Bacteria"/>
</dbReference>
<dbReference type="SUPFAM" id="SSF56935">
    <property type="entry name" value="Porins"/>
    <property type="match status" value="1"/>
</dbReference>
<comment type="subcellular location">
    <subcellularLocation>
        <location evidence="1">Cell outer membrane</location>
        <topology evidence="1">Multi-pass membrane protein</topology>
    </subcellularLocation>
</comment>
<accession>A3U4Y4</accession>
<keyword evidence="4" id="KW-0812">Transmembrane</keyword>
<dbReference type="GeneID" id="89452016"/>
<evidence type="ECO:0000256" key="2">
    <source>
        <dbReference type="ARBA" id="ARBA00008163"/>
    </source>
</evidence>
<dbReference type="InterPro" id="IPR005017">
    <property type="entry name" value="OMPP1/FadL/TodX"/>
</dbReference>
<organism evidence="9 10">
    <name type="scientific">Croceibacter atlanticus (strain ATCC BAA-628 / JCM 21780 / CIP 108009 / IAM 15332 / KCTC 12090 / HTCC2559)</name>
    <dbReference type="NCBI Taxonomy" id="216432"/>
    <lineage>
        <taxon>Bacteria</taxon>
        <taxon>Pseudomonadati</taxon>
        <taxon>Bacteroidota</taxon>
        <taxon>Flavobacteriia</taxon>
        <taxon>Flavobacteriales</taxon>
        <taxon>Flavobacteriaceae</taxon>
        <taxon>Croceibacter</taxon>
    </lineage>
</organism>
<keyword evidence="3" id="KW-1134">Transmembrane beta strand</keyword>
<keyword evidence="6" id="KW-0472">Membrane</keyword>
<evidence type="ECO:0000256" key="7">
    <source>
        <dbReference type="ARBA" id="ARBA00023237"/>
    </source>
</evidence>
<comment type="similarity">
    <text evidence="2">Belongs to the OmpP1/FadL family.</text>
</comment>
<evidence type="ECO:0000256" key="4">
    <source>
        <dbReference type="ARBA" id="ARBA00022692"/>
    </source>
</evidence>
<dbReference type="Gene3D" id="2.40.160.60">
    <property type="entry name" value="Outer membrane protein transport protein (OMPP1/FadL/TodX)"/>
    <property type="match status" value="1"/>
</dbReference>
<dbReference type="OrthoDB" id="9765571at2"/>
<evidence type="ECO:0000256" key="1">
    <source>
        <dbReference type="ARBA" id="ARBA00004571"/>
    </source>
</evidence>
<dbReference type="KEGG" id="cat:CA2559_01060"/>
<dbReference type="GO" id="GO:0009279">
    <property type="term" value="C:cell outer membrane"/>
    <property type="evidence" value="ECO:0007669"/>
    <property type="project" value="UniProtKB-SubCell"/>
</dbReference>
<feature type="chain" id="PRO_5002660203" evidence="8">
    <location>
        <begin position="20"/>
        <end position="504"/>
    </location>
</feature>
<dbReference type="EMBL" id="CP002046">
    <property type="protein sequence ID" value="EAP87301.1"/>
    <property type="molecule type" value="Genomic_DNA"/>
</dbReference>
<evidence type="ECO:0000313" key="10">
    <source>
        <dbReference type="Proteomes" id="UP000002297"/>
    </source>
</evidence>
<keyword evidence="7" id="KW-0998">Cell outer membrane</keyword>
<proteinExistence type="inferred from homology"/>
<reference evidence="9 10" key="1">
    <citation type="journal article" date="2010" name="J. Bacteriol.">
        <title>The complete genome sequence of Croceibacter atlanticus HTCC2559T.</title>
        <authorList>
            <person name="Oh H.M."/>
            <person name="Kang I."/>
            <person name="Ferriera S."/>
            <person name="Giovannoni S.J."/>
            <person name="Cho J.C."/>
        </authorList>
    </citation>
    <scope>NUCLEOTIDE SEQUENCE [LARGE SCALE GENOMIC DNA]</scope>
    <source>
        <strain evidence="10">ATCC BAA-628 / HTCC2559 / KCTC 12090</strain>
    </source>
</reference>
<dbReference type="HOGENOM" id="CLU_034649_0_0_10"/>
<name>A3U4Y4_CROAH</name>
<feature type="signal peptide" evidence="8">
    <location>
        <begin position="1"/>
        <end position="19"/>
    </location>
</feature>
<dbReference type="Proteomes" id="UP000002297">
    <property type="component" value="Chromosome"/>
</dbReference>
<dbReference type="AlphaFoldDB" id="A3U4Y4"/>
<keyword evidence="10" id="KW-1185">Reference proteome</keyword>
<gene>
    <name evidence="9" type="ordered locus">CA2559_01060</name>
</gene>
<dbReference type="RefSeq" id="WP_013185981.1">
    <property type="nucleotide sequence ID" value="NC_014230.1"/>
</dbReference>
<evidence type="ECO:0000256" key="6">
    <source>
        <dbReference type="ARBA" id="ARBA00023136"/>
    </source>
</evidence>
<sequence length="504" mass="55450">MKKIFITMAVCITAISMKAQDVSDAVLFSSENVTGTARYRAMSGAFGALGGDLSAIGNNPASSAVFLNSTASLSISGYTISNDSFYGDGLAINDDTSGKLNQLGGVFVFNNRDENAAFKKFTLGLNYNLTQNLDDEYFAFGETQNSIDQFFLENAQGIPLDLLQLQDGESISSLYSFLGETQGYAAQQAFLGFQGFIIDPEMDDPDNTTYISNLTNGNFLQDYAYRSNGLNGKFSINGGAQINDDLYLGVNLNTHFIDYERQTVLFETNNNSGSGINEIFFENNLRTFGNGFSAQVGGIYKVSPMFRLGLSLETPTWYNISEETTQYLDTFSNDEGSAVVNPNVINIYPEYNFKTPGKYTLSGAILFGKQGLISLDYSYKDYSNTEFDSQFNSSNTFADLNNNIKNTLQGATSINIGGEYRIREWSLRGGFRYQESPYKDETTIGDLKGYSAGFGYDFGNIKLGLAYDIYEQDRSPQLYSIGLTNRANINTTNSSFTATLSFGL</sequence>
<evidence type="ECO:0000256" key="5">
    <source>
        <dbReference type="ARBA" id="ARBA00022729"/>
    </source>
</evidence>
<dbReference type="Pfam" id="PF03349">
    <property type="entry name" value="Toluene_X"/>
    <property type="match status" value="1"/>
</dbReference>
<dbReference type="STRING" id="216432.CA2559_01060"/>
<protein>
    <submittedName>
        <fullName evidence="9">Putative hemin receptor</fullName>
    </submittedName>
</protein>
<keyword evidence="9" id="KW-0675">Receptor</keyword>
<evidence type="ECO:0000256" key="3">
    <source>
        <dbReference type="ARBA" id="ARBA00022452"/>
    </source>
</evidence>
<evidence type="ECO:0000256" key="8">
    <source>
        <dbReference type="SAM" id="SignalP"/>
    </source>
</evidence>
<keyword evidence="5 8" id="KW-0732">Signal</keyword>
<evidence type="ECO:0000313" key="9">
    <source>
        <dbReference type="EMBL" id="EAP87301.1"/>
    </source>
</evidence>